<feature type="region of interest" description="Disordered" evidence="1">
    <location>
        <begin position="1"/>
        <end position="22"/>
    </location>
</feature>
<name>A0A4Z2ISF9_9TELE</name>
<feature type="compositionally biased region" description="Polar residues" evidence="1">
    <location>
        <begin position="1"/>
        <end position="20"/>
    </location>
</feature>
<dbReference type="Proteomes" id="UP000314294">
    <property type="component" value="Unassembled WGS sequence"/>
</dbReference>
<evidence type="ECO:0000256" key="1">
    <source>
        <dbReference type="SAM" id="MobiDB-lite"/>
    </source>
</evidence>
<evidence type="ECO:0000313" key="3">
    <source>
        <dbReference type="Proteomes" id="UP000314294"/>
    </source>
</evidence>
<protein>
    <submittedName>
        <fullName evidence="2">Uncharacterized protein</fullName>
    </submittedName>
</protein>
<organism evidence="2 3">
    <name type="scientific">Liparis tanakae</name>
    <name type="common">Tanaka's snailfish</name>
    <dbReference type="NCBI Taxonomy" id="230148"/>
    <lineage>
        <taxon>Eukaryota</taxon>
        <taxon>Metazoa</taxon>
        <taxon>Chordata</taxon>
        <taxon>Craniata</taxon>
        <taxon>Vertebrata</taxon>
        <taxon>Euteleostomi</taxon>
        <taxon>Actinopterygii</taxon>
        <taxon>Neopterygii</taxon>
        <taxon>Teleostei</taxon>
        <taxon>Neoteleostei</taxon>
        <taxon>Acanthomorphata</taxon>
        <taxon>Eupercaria</taxon>
        <taxon>Perciformes</taxon>
        <taxon>Cottioidei</taxon>
        <taxon>Cottales</taxon>
        <taxon>Liparidae</taxon>
        <taxon>Liparis</taxon>
    </lineage>
</organism>
<accession>A0A4Z2ISF9</accession>
<keyword evidence="3" id="KW-1185">Reference proteome</keyword>
<gene>
    <name evidence="2" type="ORF">EYF80_009634</name>
</gene>
<evidence type="ECO:0000313" key="2">
    <source>
        <dbReference type="EMBL" id="TNN80123.1"/>
    </source>
</evidence>
<dbReference type="EMBL" id="SRLO01000057">
    <property type="protein sequence ID" value="TNN80123.1"/>
    <property type="molecule type" value="Genomic_DNA"/>
</dbReference>
<comment type="caution">
    <text evidence="2">The sequence shown here is derived from an EMBL/GenBank/DDBJ whole genome shotgun (WGS) entry which is preliminary data.</text>
</comment>
<sequence>MQSAVARTTETPGSNQQFPQGWSECRRGMRRRTSGALMRRDVIAAATDTADRYPEVLRRRSGVAFAETSSSSTETSVSSLIQSGPWIRLPLSSKHFNWGQGWNIN</sequence>
<reference evidence="2 3" key="1">
    <citation type="submission" date="2019-03" db="EMBL/GenBank/DDBJ databases">
        <title>First draft genome of Liparis tanakae, snailfish: a comprehensive survey of snailfish specific genes.</title>
        <authorList>
            <person name="Kim W."/>
            <person name="Song I."/>
            <person name="Jeong J.-H."/>
            <person name="Kim D."/>
            <person name="Kim S."/>
            <person name="Ryu S."/>
            <person name="Song J.Y."/>
            <person name="Lee S.K."/>
        </authorList>
    </citation>
    <scope>NUCLEOTIDE SEQUENCE [LARGE SCALE GENOMIC DNA]</scope>
    <source>
        <tissue evidence="2">Muscle</tissue>
    </source>
</reference>
<dbReference type="AlphaFoldDB" id="A0A4Z2ISF9"/>
<proteinExistence type="predicted"/>